<feature type="domain" description="C2H2-type" evidence="1">
    <location>
        <begin position="110"/>
        <end position="133"/>
    </location>
</feature>
<reference evidence="2" key="1">
    <citation type="journal article" date="2020" name="Microb. Genom.">
        <title>Genetic diversity of clinical and environmental Mucorales isolates obtained from an investigation of mucormycosis cases among solid organ transplant recipients.</title>
        <authorList>
            <person name="Nguyen M.H."/>
            <person name="Kaul D."/>
            <person name="Muto C."/>
            <person name="Cheng S.J."/>
            <person name="Richter R.A."/>
            <person name="Bruno V.M."/>
            <person name="Liu G."/>
            <person name="Beyhan S."/>
            <person name="Sundermann A.J."/>
            <person name="Mounaud S."/>
            <person name="Pasculle A.W."/>
            <person name="Nierman W.C."/>
            <person name="Driscoll E."/>
            <person name="Cumbie R."/>
            <person name="Clancy C.J."/>
            <person name="Dupont C.L."/>
        </authorList>
    </citation>
    <scope>NUCLEOTIDE SEQUENCE</scope>
    <source>
        <strain evidence="2">GL11</strain>
    </source>
</reference>
<dbReference type="OrthoDB" id="2404656at2759"/>
<feature type="domain" description="C2H2-type" evidence="1">
    <location>
        <begin position="47"/>
        <end position="74"/>
    </location>
</feature>
<dbReference type="InterPro" id="IPR013087">
    <property type="entry name" value="Znf_C2H2_type"/>
</dbReference>
<evidence type="ECO:0000313" key="3">
    <source>
        <dbReference type="Proteomes" id="UP000716291"/>
    </source>
</evidence>
<organism evidence="2 3">
    <name type="scientific">Rhizopus oryzae</name>
    <name type="common">Mucormycosis agent</name>
    <name type="synonym">Rhizopus arrhizus var. delemar</name>
    <dbReference type="NCBI Taxonomy" id="64495"/>
    <lineage>
        <taxon>Eukaryota</taxon>
        <taxon>Fungi</taxon>
        <taxon>Fungi incertae sedis</taxon>
        <taxon>Mucoromycota</taxon>
        <taxon>Mucoromycotina</taxon>
        <taxon>Mucoromycetes</taxon>
        <taxon>Mucorales</taxon>
        <taxon>Mucorineae</taxon>
        <taxon>Rhizopodaceae</taxon>
        <taxon>Rhizopus</taxon>
    </lineage>
</organism>
<evidence type="ECO:0000259" key="1">
    <source>
        <dbReference type="SMART" id="SM00355"/>
    </source>
</evidence>
<proteinExistence type="predicted"/>
<evidence type="ECO:0000313" key="2">
    <source>
        <dbReference type="EMBL" id="KAG1309965.1"/>
    </source>
</evidence>
<dbReference type="Proteomes" id="UP000716291">
    <property type="component" value="Unassembled WGS sequence"/>
</dbReference>
<comment type="caution">
    <text evidence="2">The sequence shown here is derived from an EMBL/GenBank/DDBJ whole genome shotgun (WGS) entry which is preliminary data.</text>
</comment>
<name>A0A9P6XC69_RHIOR</name>
<accession>A0A9P6XC69</accession>
<protein>
    <recommendedName>
        <fullName evidence="1">C2H2-type domain-containing protein</fullName>
    </recommendedName>
</protein>
<gene>
    <name evidence="2" type="ORF">G6F64_004904</name>
</gene>
<dbReference type="EMBL" id="JAANQT010000565">
    <property type="protein sequence ID" value="KAG1309965.1"/>
    <property type="molecule type" value="Genomic_DNA"/>
</dbReference>
<keyword evidence="3" id="KW-1185">Reference proteome</keyword>
<sequence length="474" mass="54712">MDVLDKNDMKGFYLVMDNAPIHKPATVRIFIEKRGYKCCYLPVYLTYVCHKCTSPSKVFKTPFNLRRHLMSPAHSEALPSRPVRGVYTSVTDETNVVVVDDTVNEAVEYYGCPSCWLIHSDLNWMSNHIANSHEPINKNDIAVSTKKDIFHFRPATVKPASKRVKITDEIVSTLSPILTIIQDDLIPDQTNLLSLKLYPTAYNLLVNALKVHLPDLPRFLWTFEHKNNIDRDDAIFVKIIQCVLTDFYSKSQRNPHYQPKYERTFWIDRFIPIFQALGDHSQLLGFQWCEIPTEEHMEFTLDPCTWKRNAANKYHDGMGYDDNNRNRLVMEGSSRYNDKETIEHSKDDAIKIIHTSIELLDSVIRRHIFASFANLCRIKSFSVQCICTTITLSTTALDPENAGSYIHTQVRFADIPIKYDNRASWASVFELLAYLFISLREQEMILDTVINENVGLIHVVDTDRGSNILQIKKQ</sequence>
<dbReference type="AlphaFoldDB" id="A0A9P6XC69"/>
<dbReference type="SMART" id="SM00355">
    <property type="entry name" value="ZnF_C2H2"/>
    <property type="match status" value="2"/>
</dbReference>